<gene>
    <name evidence="7" type="primary">CAT2_3</name>
    <name evidence="7" type="ORF">H4219_004377</name>
</gene>
<feature type="domain" description="Choline/carnitine acyltransferase" evidence="6">
    <location>
        <begin position="12"/>
        <end position="587"/>
    </location>
</feature>
<dbReference type="EC" id="2.3.1.7" evidence="7"/>
<dbReference type="OrthoDB" id="240216at2759"/>
<dbReference type="PROSITE" id="PS00439">
    <property type="entry name" value="ACYLTRANSF_C_1"/>
    <property type="match status" value="1"/>
</dbReference>
<evidence type="ECO:0000256" key="4">
    <source>
        <dbReference type="PIRSR" id="PIRSR600542-1"/>
    </source>
</evidence>
<dbReference type="PROSITE" id="PS00440">
    <property type="entry name" value="ACYLTRANSF_C_2"/>
    <property type="match status" value="1"/>
</dbReference>
<evidence type="ECO:0000256" key="1">
    <source>
        <dbReference type="ARBA" id="ARBA00005232"/>
    </source>
</evidence>
<dbReference type="Gene3D" id="3.30.559.70">
    <property type="entry name" value="Choline/Carnitine o-acyltransferase, domain 2"/>
    <property type="match status" value="1"/>
</dbReference>
<keyword evidence="2 5" id="KW-0808">Transferase</keyword>
<name>A0A9W8DMY1_9FUNG</name>
<accession>A0A9W8DMY1</accession>
<dbReference type="InterPro" id="IPR039551">
    <property type="entry name" value="Cho/carn_acyl_trans"/>
</dbReference>
<dbReference type="SUPFAM" id="SSF52777">
    <property type="entry name" value="CoA-dependent acyltransferases"/>
    <property type="match status" value="2"/>
</dbReference>
<dbReference type="InterPro" id="IPR042231">
    <property type="entry name" value="Cho/carn_acyl_trans_2"/>
</dbReference>
<dbReference type="Proteomes" id="UP001150538">
    <property type="component" value="Unassembled WGS sequence"/>
</dbReference>
<dbReference type="PANTHER" id="PTHR22589">
    <property type="entry name" value="CARNITINE O-ACYLTRANSFERASE"/>
    <property type="match status" value="1"/>
</dbReference>
<evidence type="ECO:0000256" key="5">
    <source>
        <dbReference type="RuleBase" id="RU003801"/>
    </source>
</evidence>
<sequence>MMAHNSTGLPALPVPQLEDTLKKLLDTVRPLVSTDEYKAIEKKVQFFASKDGMGPVLQARLKTRAEELAGKSSWLEEWWNDYAYFSNRESICFNVNYFFGFRPLPSHINHTQADVASILIHTALAVRENVESGNQTPATMRGKPLCMHQYKYMFGTCRHPGDGKDWTEKYSGQKSRHVMVVHKGQFYSLDPYNESGDLLSIAEIKTCISQILSRSYYSSKISKHYPPIGILTTTPRQQWFNARETLTRISKHNADAVEKIESSAFLLSLEDTCPQTMEEMSRACWHGDGKNRYYDKNFQLLTFANGRYGFNGEHSLTDATTDMDLCRKLVTAVESTSPLDPKDSIPESTPSIKPISFDYNDSLGQELDRAMEYFNSMVRGHEYCASRFELFGKELIKSLKVSPDAFTQMAFQLAYHRLFGHTVATYESASTRGFARGRTETSRSVSDISKKWCIEMAKAAKHSSTYLTSADSWKIQQGFLGHLLRDAANHQSVYTASCAKGQGIDRHLLGLQLALEDGEQVPELFNDDAFVRSKHWTLSTSQISDPILDVYGWGEVVSDGFGIAYSINENSLYFGISSQNIGSHDLSSAIQKALIDMRDMLQHEWDEPMRYTQPMILRPTKCLDPAAIAIAATCSLPRDSACRLAAAASSDYIEPLVKTPLRLSLSNPGSWNRSQSSSTPIATPSLFTSMEKQIIQLFKNSFNWISTATTATQKQSSSQ</sequence>
<keyword evidence="3 5" id="KW-0012">Acyltransferase</keyword>
<dbReference type="PANTHER" id="PTHR22589:SF103">
    <property type="entry name" value="CARNITINE O-ACETYL-TRANSFERASE, ISOFORM A-RELATED"/>
    <property type="match status" value="1"/>
</dbReference>
<dbReference type="GO" id="GO:0004092">
    <property type="term" value="F:carnitine O-acetyltransferase activity"/>
    <property type="evidence" value="ECO:0007669"/>
    <property type="project" value="UniProtKB-EC"/>
</dbReference>
<dbReference type="GO" id="GO:0005777">
    <property type="term" value="C:peroxisome"/>
    <property type="evidence" value="ECO:0007669"/>
    <property type="project" value="TreeGrafter"/>
</dbReference>
<dbReference type="GO" id="GO:0009437">
    <property type="term" value="P:carnitine metabolic process"/>
    <property type="evidence" value="ECO:0007669"/>
    <property type="project" value="TreeGrafter"/>
</dbReference>
<organism evidence="7 8">
    <name type="scientific">Mycoemilia scoparia</name>
    <dbReference type="NCBI Taxonomy" id="417184"/>
    <lineage>
        <taxon>Eukaryota</taxon>
        <taxon>Fungi</taxon>
        <taxon>Fungi incertae sedis</taxon>
        <taxon>Zoopagomycota</taxon>
        <taxon>Kickxellomycotina</taxon>
        <taxon>Kickxellomycetes</taxon>
        <taxon>Kickxellales</taxon>
        <taxon>Kickxellaceae</taxon>
        <taxon>Mycoemilia</taxon>
    </lineage>
</organism>
<dbReference type="InterPro" id="IPR000542">
    <property type="entry name" value="Carn_acyl_trans"/>
</dbReference>
<evidence type="ECO:0000256" key="2">
    <source>
        <dbReference type="ARBA" id="ARBA00022679"/>
    </source>
</evidence>
<dbReference type="EMBL" id="JANBPU010000151">
    <property type="protein sequence ID" value="KAJ1915324.1"/>
    <property type="molecule type" value="Genomic_DNA"/>
</dbReference>
<dbReference type="GO" id="GO:0005739">
    <property type="term" value="C:mitochondrion"/>
    <property type="evidence" value="ECO:0007669"/>
    <property type="project" value="TreeGrafter"/>
</dbReference>
<dbReference type="AlphaFoldDB" id="A0A9W8DMY1"/>
<dbReference type="Pfam" id="PF00755">
    <property type="entry name" value="Carn_acyltransf"/>
    <property type="match status" value="1"/>
</dbReference>
<evidence type="ECO:0000313" key="8">
    <source>
        <dbReference type="Proteomes" id="UP001150538"/>
    </source>
</evidence>
<comment type="similarity">
    <text evidence="1 5">Belongs to the carnitine/choline acetyltransferase family.</text>
</comment>
<reference evidence="7" key="1">
    <citation type="submission" date="2022-07" db="EMBL/GenBank/DDBJ databases">
        <title>Phylogenomic reconstructions and comparative analyses of Kickxellomycotina fungi.</title>
        <authorList>
            <person name="Reynolds N.K."/>
            <person name="Stajich J.E."/>
            <person name="Barry K."/>
            <person name="Grigoriev I.V."/>
            <person name="Crous P."/>
            <person name="Smith M.E."/>
        </authorList>
    </citation>
    <scope>NUCLEOTIDE SEQUENCE</scope>
    <source>
        <strain evidence="7">NBRC 100468</strain>
    </source>
</reference>
<evidence type="ECO:0000259" key="6">
    <source>
        <dbReference type="Pfam" id="PF00755"/>
    </source>
</evidence>
<protein>
    <submittedName>
        <fullName evidence="7">Carnitine O-acetyltransferase mitochondrial</fullName>
        <ecNumber evidence="7">2.3.1.7</ecNumber>
    </submittedName>
</protein>
<dbReference type="Gene3D" id="3.30.559.10">
    <property type="entry name" value="Chloramphenicol acetyltransferase-like domain"/>
    <property type="match status" value="1"/>
</dbReference>
<keyword evidence="8" id="KW-1185">Reference proteome</keyword>
<evidence type="ECO:0000256" key="3">
    <source>
        <dbReference type="ARBA" id="ARBA00023315"/>
    </source>
</evidence>
<dbReference type="InterPro" id="IPR023213">
    <property type="entry name" value="CAT-like_dom_sf"/>
</dbReference>
<feature type="active site" description="Proton acceptor" evidence="4">
    <location>
        <position position="314"/>
    </location>
</feature>
<proteinExistence type="inferred from homology"/>
<evidence type="ECO:0000313" key="7">
    <source>
        <dbReference type="EMBL" id="KAJ1915324.1"/>
    </source>
</evidence>
<comment type="caution">
    <text evidence="7">The sequence shown here is derived from an EMBL/GenBank/DDBJ whole genome shotgun (WGS) entry which is preliminary data.</text>
</comment>